<dbReference type="PANTHER" id="PTHR43991">
    <property type="entry name" value="WD REPEAT PROTEIN (AFU_ORTHOLOGUE AFUA_8G05640)-RELATED"/>
    <property type="match status" value="1"/>
</dbReference>
<sequence>MTIEYTRHNQLKNYISTKDRNIIYYASDHEIYALHVSTRKRKLIKSLPWQPVCLDAGHGWICVGGRESGRCAFISINEGSHWPNTAFRQDAGVDELLPLDLDPEYRRHISDPSAVLQWSRPSRASSCSYELQTHELGADIVNSITIHLLRSEEDGLEDEVVAVLANNDQSVRIFSLTQSRLLETLEFPTAMNHASLSPDSKLLLAVGDRHTAFFCKRVRLPSALRDGVSSYARYEWHEIAALKLSLAESNDACFSTAFSPSGHICAVASQNGIITIFDTALIHDDMDADEAVIDNLKSSRPSLTGAVRSMSFSPGPGLGEHKSERVFSDLVPQFQSRSEDQGRACVVDLRNAFQSRQTIDLRTDSPGFTKAEVDEYDTTSEQRQLEIERRFVERHREALEAQDQLAAVIRTASNVELAAERRRFERDTAAAHASRERQLIDSIGLRPIQGGHSVSGSPSSAPISVNYDLPSPSSNPQNRSTASIHDFIRQRDRSRLNDRSYQPRRRSSVVMSNSNSNNTLSPNSSSLVPGTTTSALSASPSRISASTSNIVATSTPFSPADPWQTITDAMSTANIPPDTLRSLQSRNLERRVQATAVQQATLDRPREQLMVEHADTIEARGIRARDNARSLRQMRAAHGRADVVYDEIDRELLLRRYQRSPRREEGLITMGMGWSEDGRNLFVATEEGILEYMVNIEGRKQFPGASFL</sequence>
<protein>
    <recommendedName>
        <fullName evidence="4">DUF2415 domain-containing protein</fullName>
    </recommendedName>
</protein>
<feature type="compositionally biased region" description="Polar residues" evidence="1">
    <location>
        <begin position="471"/>
        <end position="483"/>
    </location>
</feature>
<feature type="compositionally biased region" description="Low complexity" evidence="1">
    <location>
        <begin position="508"/>
        <end position="544"/>
    </location>
</feature>
<dbReference type="EMBL" id="CAJPDT010000062">
    <property type="protein sequence ID" value="CAF9931747.1"/>
    <property type="molecule type" value="Genomic_DNA"/>
</dbReference>
<evidence type="ECO:0008006" key="4">
    <source>
        <dbReference type="Google" id="ProtNLM"/>
    </source>
</evidence>
<organism evidence="2 3">
    <name type="scientific">Imshaugia aleurites</name>
    <dbReference type="NCBI Taxonomy" id="172621"/>
    <lineage>
        <taxon>Eukaryota</taxon>
        <taxon>Fungi</taxon>
        <taxon>Dikarya</taxon>
        <taxon>Ascomycota</taxon>
        <taxon>Pezizomycotina</taxon>
        <taxon>Lecanoromycetes</taxon>
        <taxon>OSLEUM clade</taxon>
        <taxon>Lecanoromycetidae</taxon>
        <taxon>Lecanorales</taxon>
        <taxon>Lecanorineae</taxon>
        <taxon>Parmeliaceae</taxon>
        <taxon>Imshaugia</taxon>
    </lineage>
</organism>
<dbReference type="InterPro" id="IPR036322">
    <property type="entry name" value="WD40_repeat_dom_sf"/>
</dbReference>
<dbReference type="AlphaFoldDB" id="A0A8H3IKU9"/>
<dbReference type="OrthoDB" id="418169at2759"/>
<accession>A0A8H3IKU9</accession>
<feature type="compositionally biased region" description="Basic and acidic residues" evidence="1">
    <location>
        <begin position="486"/>
        <end position="498"/>
    </location>
</feature>
<evidence type="ECO:0000313" key="2">
    <source>
        <dbReference type="EMBL" id="CAF9931747.1"/>
    </source>
</evidence>
<dbReference type="Proteomes" id="UP000664534">
    <property type="component" value="Unassembled WGS sequence"/>
</dbReference>
<feature type="region of interest" description="Disordered" evidence="1">
    <location>
        <begin position="442"/>
        <end position="544"/>
    </location>
</feature>
<feature type="compositionally biased region" description="Low complexity" evidence="1">
    <location>
        <begin position="450"/>
        <end position="465"/>
    </location>
</feature>
<keyword evidence="3" id="KW-1185">Reference proteome</keyword>
<comment type="caution">
    <text evidence="2">The sequence shown here is derived from an EMBL/GenBank/DDBJ whole genome shotgun (WGS) entry which is preliminary data.</text>
</comment>
<evidence type="ECO:0000256" key="1">
    <source>
        <dbReference type="SAM" id="MobiDB-lite"/>
    </source>
</evidence>
<dbReference type="InterPro" id="IPR015943">
    <property type="entry name" value="WD40/YVTN_repeat-like_dom_sf"/>
</dbReference>
<proteinExistence type="predicted"/>
<dbReference type="PANTHER" id="PTHR43991:SF9">
    <property type="entry name" value="DUF2415 DOMAIN-CONTAINING PROTEIN"/>
    <property type="match status" value="1"/>
</dbReference>
<gene>
    <name evidence="2" type="ORF">IMSHALPRED_008706</name>
</gene>
<reference evidence="2" key="1">
    <citation type="submission" date="2021-03" db="EMBL/GenBank/DDBJ databases">
        <authorList>
            <person name="Tagirdzhanova G."/>
        </authorList>
    </citation>
    <scope>NUCLEOTIDE SEQUENCE</scope>
</reference>
<dbReference type="SUPFAM" id="SSF50978">
    <property type="entry name" value="WD40 repeat-like"/>
    <property type="match status" value="1"/>
</dbReference>
<name>A0A8H3IKU9_9LECA</name>
<dbReference type="Gene3D" id="2.130.10.10">
    <property type="entry name" value="YVTN repeat-like/Quinoprotein amine dehydrogenase"/>
    <property type="match status" value="1"/>
</dbReference>
<evidence type="ECO:0000313" key="3">
    <source>
        <dbReference type="Proteomes" id="UP000664534"/>
    </source>
</evidence>